<protein>
    <submittedName>
        <fullName evidence="2">tRNA-methyltransferase non-catalytic subunit trm6MTase subunit</fullName>
    </submittedName>
</protein>
<feature type="transmembrane region" description="Helical" evidence="1">
    <location>
        <begin position="25"/>
        <end position="43"/>
    </location>
</feature>
<dbReference type="KEGG" id="qsa:O6P43_001887"/>
<dbReference type="PANTHER" id="PTHR33640">
    <property type="entry name" value="TRANSMEMBRANE PROTEIN"/>
    <property type="match status" value="1"/>
</dbReference>
<organism evidence="2 3">
    <name type="scientific">Quillaja saponaria</name>
    <name type="common">Soap bark tree</name>
    <dbReference type="NCBI Taxonomy" id="32244"/>
    <lineage>
        <taxon>Eukaryota</taxon>
        <taxon>Viridiplantae</taxon>
        <taxon>Streptophyta</taxon>
        <taxon>Embryophyta</taxon>
        <taxon>Tracheophyta</taxon>
        <taxon>Spermatophyta</taxon>
        <taxon>Magnoliopsida</taxon>
        <taxon>eudicotyledons</taxon>
        <taxon>Gunneridae</taxon>
        <taxon>Pentapetalae</taxon>
        <taxon>rosids</taxon>
        <taxon>fabids</taxon>
        <taxon>Fabales</taxon>
        <taxon>Quillajaceae</taxon>
        <taxon>Quillaja</taxon>
    </lineage>
</organism>
<accession>A0AAD7QBJ0</accession>
<keyword evidence="1" id="KW-0472">Membrane</keyword>
<keyword evidence="3" id="KW-1185">Reference proteome</keyword>
<reference evidence="2" key="1">
    <citation type="journal article" date="2023" name="Science">
        <title>Elucidation of the pathway for biosynthesis of saponin adjuvants from the soapbark tree.</title>
        <authorList>
            <person name="Reed J."/>
            <person name="Orme A."/>
            <person name="El-Demerdash A."/>
            <person name="Owen C."/>
            <person name="Martin L.B.B."/>
            <person name="Misra R.C."/>
            <person name="Kikuchi S."/>
            <person name="Rejzek M."/>
            <person name="Martin A.C."/>
            <person name="Harkess A."/>
            <person name="Leebens-Mack J."/>
            <person name="Louveau T."/>
            <person name="Stephenson M.J."/>
            <person name="Osbourn A."/>
        </authorList>
    </citation>
    <scope>NUCLEOTIDE SEQUENCE</scope>
    <source>
        <strain evidence="2">S10</strain>
    </source>
</reference>
<gene>
    <name evidence="2" type="ORF">O6P43_001887</name>
</gene>
<dbReference type="Proteomes" id="UP001163823">
    <property type="component" value="Chromosome 2"/>
</dbReference>
<feature type="transmembrane region" description="Helical" evidence="1">
    <location>
        <begin position="63"/>
        <end position="83"/>
    </location>
</feature>
<proteinExistence type="predicted"/>
<dbReference type="AlphaFoldDB" id="A0AAD7QBJ0"/>
<keyword evidence="1" id="KW-0812">Transmembrane</keyword>
<keyword evidence="1" id="KW-1133">Transmembrane helix</keyword>
<dbReference type="PANTHER" id="PTHR33640:SF8">
    <property type="entry name" value="TRANSMEMBRANE PROTEIN"/>
    <property type="match status" value="1"/>
</dbReference>
<evidence type="ECO:0000256" key="1">
    <source>
        <dbReference type="SAM" id="Phobius"/>
    </source>
</evidence>
<name>A0AAD7QBJ0_QUISA</name>
<sequence>MDSFNFNNLQFEKAKAIRKHRQLRLIANLFRFIEVFVVLFLVSRLSIKFPFTIKNSSEYFRDFSVSPSFIFVIGNVIVITLFAQSGQFSAQDSDTNKAGSSNLYHEFIQNSVKNQVIDPNENRIKNSEKQRIETVDTKTCLELKEYKRSQTENLTRVHSDKPRRVLRKSETEKCRKIIPSEKKFTETSYPEDCMSNDEFQKTVEAFIARQQRFQREEESFVF</sequence>
<comment type="caution">
    <text evidence="2">The sequence shown here is derived from an EMBL/GenBank/DDBJ whole genome shotgun (WGS) entry which is preliminary data.</text>
</comment>
<evidence type="ECO:0000313" key="3">
    <source>
        <dbReference type="Proteomes" id="UP001163823"/>
    </source>
</evidence>
<evidence type="ECO:0000313" key="2">
    <source>
        <dbReference type="EMBL" id="KAJ7978347.1"/>
    </source>
</evidence>
<dbReference type="EMBL" id="JARAOO010000002">
    <property type="protein sequence ID" value="KAJ7978347.1"/>
    <property type="molecule type" value="Genomic_DNA"/>
</dbReference>